<comment type="caution">
    <text evidence="1">The sequence shown here is derived from an EMBL/GenBank/DDBJ whole genome shotgun (WGS) entry which is preliminary data.</text>
</comment>
<dbReference type="EMBL" id="QNVH01000002">
    <property type="protein sequence ID" value="TDA40142.1"/>
    <property type="molecule type" value="Genomic_DNA"/>
</dbReference>
<dbReference type="AlphaFoldDB" id="A0A523BGZ8"/>
<accession>A0A523BGZ8</accession>
<reference evidence="1 2" key="1">
    <citation type="journal article" date="2019" name="Nat. Microbiol.">
        <title>Expanding anaerobic alkane metabolism in the domain of Archaea.</title>
        <authorList>
            <person name="Wang Y."/>
            <person name="Wegener G."/>
            <person name="Hou J."/>
            <person name="Wang F."/>
            <person name="Xiao X."/>
        </authorList>
    </citation>
    <scope>NUCLEOTIDE SEQUENCE [LARGE SCALE GENOMIC DNA]</scope>
    <source>
        <strain evidence="1">WYZ-LMO10</strain>
    </source>
</reference>
<organism evidence="1 2">
    <name type="scientific">Thermoproteota archaeon</name>
    <dbReference type="NCBI Taxonomy" id="2056631"/>
    <lineage>
        <taxon>Archaea</taxon>
        <taxon>Thermoproteota</taxon>
    </lineage>
</organism>
<dbReference type="Proteomes" id="UP000315399">
    <property type="component" value="Unassembled WGS sequence"/>
</dbReference>
<name>A0A523BGZ8_9CREN</name>
<gene>
    <name evidence="1" type="ORF">DSO08_00430</name>
</gene>
<sequence length="107" mass="12307">MKKICLMPIMAIVLTSALMIICITNQTSWQYREYYKEIRHTIGLPSIAIGTNYEGTRNPLLEVFVRSLYDVPGGYDYVVPSSFIDTPLKLREYHESVPGFNMTIRRG</sequence>
<evidence type="ECO:0000313" key="1">
    <source>
        <dbReference type="EMBL" id="TDA40142.1"/>
    </source>
</evidence>
<protein>
    <submittedName>
        <fullName evidence="1">Uncharacterized protein</fullName>
    </submittedName>
</protein>
<evidence type="ECO:0000313" key="2">
    <source>
        <dbReference type="Proteomes" id="UP000315399"/>
    </source>
</evidence>
<proteinExistence type="predicted"/>